<name>A0A2P5EBU4_TREOI</name>
<organism evidence="6 7">
    <name type="scientific">Trema orientale</name>
    <name type="common">Charcoal tree</name>
    <name type="synonym">Celtis orientalis</name>
    <dbReference type="NCBI Taxonomy" id="63057"/>
    <lineage>
        <taxon>Eukaryota</taxon>
        <taxon>Viridiplantae</taxon>
        <taxon>Streptophyta</taxon>
        <taxon>Embryophyta</taxon>
        <taxon>Tracheophyta</taxon>
        <taxon>Spermatophyta</taxon>
        <taxon>Magnoliopsida</taxon>
        <taxon>eudicotyledons</taxon>
        <taxon>Gunneridae</taxon>
        <taxon>Pentapetalae</taxon>
        <taxon>rosids</taxon>
        <taxon>fabids</taxon>
        <taxon>Rosales</taxon>
        <taxon>Cannabaceae</taxon>
        <taxon>Trema</taxon>
    </lineage>
</organism>
<dbReference type="SUPFAM" id="SSF53756">
    <property type="entry name" value="UDP-Glycosyltransferase/glycogen phosphorylase"/>
    <property type="match status" value="1"/>
</dbReference>
<comment type="similarity">
    <text evidence="1 4">Belongs to the UDP-glycosyltransferase family.</text>
</comment>
<evidence type="ECO:0000256" key="3">
    <source>
        <dbReference type="ARBA" id="ARBA00022679"/>
    </source>
</evidence>
<proteinExistence type="inferred from homology"/>
<dbReference type="Gene3D" id="3.40.50.2000">
    <property type="entry name" value="Glycogen Phosphorylase B"/>
    <property type="match status" value="2"/>
</dbReference>
<accession>A0A2P5EBU4</accession>
<dbReference type="FunFam" id="3.40.50.2000:FF:000143">
    <property type="entry name" value="UDP-glycosyltransferase 89B1"/>
    <property type="match status" value="1"/>
</dbReference>
<dbReference type="EC" id="2.4.1.-" evidence="5"/>
<keyword evidence="2 4" id="KW-0328">Glycosyltransferase</keyword>
<gene>
    <name evidence="6" type="ORF">TorRG33x02_211860</name>
</gene>
<keyword evidence="3 4" id="KW-0808">Transferase</keyword>
<dbReference type="InterPro" id="IPR002213">
    <property type="entry name" value="UDP_glucos_trans"/>
</dbReference>
<evidence type="ECO:0000256" key="5">
    <source>
        <dbReference type="RuleBase" id="RU362057"/>
    </source>
</evidence>
<dbReference type="CDD" id="cd03784">
    <property type="entry name" value="GT1_Gtf-like"/>
    <property type="match status" value="1"/>
</dbReference>
<keyword evidence="7" id="KW-1185">Reference proteome</keyword>
<dbReference type="GO" id="GO:0035251">
    <property type="term" value="F:UDP-glucosyltransferase activity"/>
    <property type="evidence" value="ECO:0007669"/>
    <property type="project" value="TreeGrafter"/>
</dbReference>
<dbReference type="InParanoid" id="A0A2P5EBU4"/>
<dbReference type="FunFam" id="3.40.50.2000:FF:000064">
    <property type="entry name" value="Glycosyltransferase"/>
    <property type="match status" value="1"/>
</dbReference>
<evidence type="ECO:0000256" key="4">
    <source>
        <dbReference type="RuleBase" id="RU003718"/>
    </source>
</evidence>
<dbReference type="Pfam" id="PF00201">
    <property type="entry name" value="UDPGT"/>
    <property type="match status" value="1"/>
</dbReference>
<dbReference type="Proteomes" id="UP000237000">
    <property type="component" value="Unassembled WGS sequence"/>
</dbReference>
<evidence type="ECO:0000256" key="1">
    <source>
        <dbReference type="ARBA" id="ARBA00009995"/>
    </source>
</evidence>
<dbReference type="InterPro" id="IPR035595">
    <property type="entry name" value="UDP_glycos_trans_CS"/>
</dbReference>
<comment type="caution">
    <text evidence="6">The sequence shown here is derived from an EMBL/GenBank/DDBJ whole genome shotgun (WGS) entry which is preliminary data.</text>
</comment>
<evidence type="ECO:0000313" key="7">
    <source>
        <dbReference type="Proteomes" id="UP000237000"/>
    </source>
</evidence>
<dbReference type="PANTHER" id="PTHR48047:SF8">
    <property type="entry name" value="FLAVONOL 3-O-GLUCOSYLTRANSFERASE UGT89B1"/>
    <property type="match status" value="1"/>
</dbReference>
<sequence length="481" mass="52141">MTGTTAAASRATHILVFPFPAQGHMLPLLDFIHQIVTQSQSPITITILVTPKNLSLLNPLLSAHPSIQTLVLPFPSHPYIPDGVENLKDMPPTSFRYMIPALGGLRGPLGQWFGAHPSPPTAIVSDMFLGWTHRLAAELGIRRVVFSPSGALALSVMHSLWRDLPRRQDPNDVVSFPEIPNSPKYPWWQLSPLYRSYMEGDPDSEFVRDGFVANRASWGLAVNSFGELEGAYLEHLRRDSGHDRVWAVGPVPPLADDLSGPTKRGGSSSVSVDHISSWLDKCGDRKVVYVCFGSQAVLHNDQMEELAKGLEKSGVHFVWSVKGPTGVDVEGDYGRFPLGFEDRVAGRGLVIRGWAPQVLILNHRAVGAFLTHCGWNSVLEAVAAGVPMLAWPLGADQFANATLLVDELKVATTVCEGKSAVPDSAKLARVLAESVGENQVERQRVAQLCHAALEATKERGGSTKDLESLIGLLAALTVSNC</sequence>
<evidence type="ECO:0000313" key="6">
    <source>
        <dbReference type="EMBL" id="PON82980.1"/>
    </source>
</evidence>
<protein>
    <recommendedName>
        <fullName evidence="5">Glycosyltransferase</fullName>
        <ecNumber evidence="5">2.4.1.-</ecNumber>
    </recommendedName>
</protein>
<reference evidence="7" key="1">
    <citation type="submission" date="2016-06" db="EMBL/GenBank/DDBJ databases">
        <title>Parallel loss of symbiosis genes in relatives of nitrogen-fixing non-legume Parasponia.</title>
        <authorList>
            <person name="Van Velzen R."/>
            <person name="Holmer R."/>
            <person name="Bu F."/>
            <person name="Rutten L."/>
            <person name="Van Zeijl A."/>
            <person name="Liu W."/>
            <person name="Santuari L."/>
            <person name="Cao Q."/>
            <person name="Sharma T."/>
            <person name="Shen D."/>
            <person name="Roswanjaya Y."/>
            <person name="Wardhani T."/>
            <person name="Kalhor M.S."/>
            <person name="Jansen J."/>
            <person name="Van den Hoogen J."/>
            <person name="Gungor B."/>
            <person name="Hartog M."/>
            <person name="Hontelez J."/>
            <person name="Verver J."/>
            <person name="Yang W.-C."/>
            <person name="Schijlen E."/>
            <person name="Repin R."/>
            <person name="Schilthuizen M."/>
            <person name="Schranz E."/>
            <person name="Heidstra R."/>
            <person name="Miyata K."/>
            <person name="Fedorova E."/>
            <person name="Kohlen W."/>
            <person name="Bisseling T."/>
            <person name="Smit S."/>
            <person name="Geurts R."/>
        </authorList>
    </citation>
    <scope>NUCLEOTIDE SEQUENCE [LARGE SCALE GENOMIC DNA]</scope>
    <source>
        <strain evidence="7">cv. RG33-2</strain>
    </source>
</reference>
<dbReference type="OrthoDB" id="1192081at2759"/>
<evidence type="ECO:0000256" key="2">
    <source>
        <dbReference type="ARBA" id="ARBA00022676"/>
    </source>
</evidence>
<dbReference type="PROSITE" id="PS00375">
    <property type="entry name" value="UDPGT"/>
    <property type="match status" value="1"/>
</dbReference>
<dbReference type="FunCoup" id="A0A2P5EBU4">
    <property type="interactions" value="139"/>
</dbReference>
<dbReference type="EMBL" id="JXTC01000185">
    <property type="protein sequence ID" value="PON82980.1"/>
    <property type="molecule type" value="Genomic_DNA"/>
</dbReference>
<dbReference type="PANTHER" id="PTHR48047">
    <property type="entry name" value="GLYCOSYLTRANSFERASE"/>
    <property type="match status" value="1"/>
</dbReference>
<dbReference type="AlphaFoldDB" id="A0A2P5EBU4"/>